<reference evidence="2" key="1">
    <citation type="submission" date="2021-04" db="EMBL/GenBank/DDBJ databases">
        <authorList>
            <person name="Tunstrom K."/>
        </authorList>
    </citation>
    <scope>NUCLEOTIDE SEQUENCE</scope>
</reference>
<dbReference type="EMBL" id="CAJQZP010000191">
    <property type="protein sequence ID" value="CAG4944779.1"/>
    <property type="molecule type" value="Genomic_DNA"/>
</dbReference>
<dbReference type="Pfam" id="PF14529">
    <property type="entry name" value="Exo_endo_phos_2"/>
    <property type="match status" value="1"/>
</dbReference>
<gene>
    <name evidence="2" type="ORF">PAPOLLO_LOCUS2941</name>
</gene>
<dbReference type="CDD" id="cd09077">
    <property type="entry name" value="R1-I-EN"/>
    <property type="match status" value="1"/>
</dbReference>
<name>A0A8S3W7B8_PARAO</name>
<evidence type="ECO:0000313" key="3">
    <source>
        <dbReference type="Proteomes" id="UP000691718"/>
    </source>
</evidence>
<dbReference type="AlphaFoldDB" id="A0A8S3W7B8"/>
<evidence type="ECO:0000259" key="1">
    <source>
        <dbReference type="Pfam" id="PF14529"/>
    </source>
</evidence>
<dbReference type="Proteomes" id="UP000691718">
    <property type="component" value="Unassembled WGS sequence"/>
</dbReference>
<organism evidence="2 3">
    <name type="scientific">Parnassius apollo</name>
    <name type="common">Apollo butterfly</name>
    <name type="synonym">Papilio apollo</name>
    <dbReference type="NCBI Taxonomy" id="110799"/>
    <lineage>
        <taxon>Eukaryota</taxon>
        <taxon>Metazoa</taxon>
        <taxon>Ecdysozoa</taxon>
        <taxon>Arthropoda</taxon>
        <taxon>Hexapoda</taxon>
        <taxon>Insecta</taxon>
        <taxon>Pterygota</taxon>
        <taxon>Neoptera</taxon>
        <taxon>Endopterygota</taxon>
        <taxon>Lepidoptera</taxon>
        <taxon>Glossata</taxon>
        <taxon>Ditrysia</taxon>
        <taxon>Papilionoidea</taxon>
        <taxon>Papilionidae</taxon>
        <taxon>Parnassiinae</taxon>
        <taxon>Parnassini</taxon>
        <taxon>Parnassius</taxon>
        <taxon>Parnassius</taxon>
    </lineage>
</organism>
<dbReference type="GO" id="GO:0003824">
    <property type="term" value="F:catalytic activity"/>
    <property type="evidence" value="ECO:0007669"/>
    <property type="project" value="InterPro"/>
</dbReference>
<keyword evidence="3" id="KW-1185">Reference proteome</keyword>
<proteinExistence type="predicted"/>
<sequence length="235" mass="26534">MAPSELLIEASNQRARFALVQEPYVGGTGRVKSQNGIRVFQYADHGSGTVKVAIIVFDADLHITQYPKLTTTNIAVVGIRVRNWEIILVSFYFEPDLPMDSYLAHLRRVQRETGARSVIIGGDSNAKSVWWGSPVTDRRGEELHGSLEDLGLCILNRGETPTFDTIRGGVRYSSYVDITAVSPNLYSLVDDWRVRENLTSSDHNGISYTLTTRHINKNFIKHTTRIYYTKHANYQ</sequence>
<dbReference type="PANTHER" id="PTHR33273:SF4">
    <property type="entry name" value="ENDONUCLEASE_EXONUCLEASE_PHOSPHATASE DOMAIN-CONTAINING PROTEIN"/>
    <property type="match status" value="1"/>
</dbReference>
<protein>
    <submittedName>
        <fullName evidence="2">(apollo) hypothetical protein</fullName>
    </submittedName>
</protein>
<feature type="domain" description="Endonuclease/exonuclease/phosphatase" evidence="1">
    <location>
        <begin position="87"/>
        <end position="206"/>
    </location>
</feature>
<accession>A0A8S3W7B8</accession>
<dbReference type="InterPro" id="IPR005135">
    <property type="entry name" value="Endo/exonuclease/phosphatase"/>
</dbReference>
<dbReference type="PANTHER" id="PTHR33273">
    <property type="entry name" value="DOMAIN-CONTAINING PROTEIN, PUTATIVE-RELATED"/>
    <property type="match status" value="1"/>
</dbReference>
<evidence type="ECO:0000313" key="2">
    <source>
        <dbReference type="EMBL" id="CAG4944779.1"/>
    </source>
</evidence>
<comment type="caution">
    <text evidence="2">The sequence shown here is derived from an EMBL/GenBank/DDBJ whole genome shotgun (WGS) entry which is preliminary data.</text>
</comment>
<dbReference type="OrthoDB" id="411871at2759"/>